<evidence type="ECO:0000313" key="1">
    <source>
        <dbReference type="EMBL" id="KAK8063991.1"/>
    </source>
</evidence>
<keyword evidence="2" id="KW-1185">Reference proteome</keyword>
<dbReference type="Proteomes" id="UP001446871">
    <property type="component" value="Unassembled WGS sequence"/>
</dbReference>
<comment type="caution">
    <text evidence="1">The sequence shown here is derived from an EMBL/GenBank/DDBJ whole genome shotgun (WGS) entry which is preliminary data.</text>
</comment>
<organism evidence="1 2">
    <name type="scientific">Apiospora saccharicola</name>
    <dbReference type="NCBI Taxonomy" id="335842"/>
    <lineage>
        <taxon>Eukaryota</taxon>
        <taxon>Fungi</taxon>
        <taxon>Dikarya</taxon>
        <taxon>Ascomycota</taxon>
        <taxon>Pezizomycotina</taxon>
        <taxon>Sordariomycetes</taxon>
        <taxon>Xylariomycetidae</taxon>
        <taxon>Amphisphaeriales</taxon>
        <taxon>Apiosporaceae</taxon>
        <taxon>Apiospora</taxon>
    </lineage>
</organism>
<protein>
    <recommendedName>
        <fullName evidence="3">F-box domain-containing protein</fullName>
    </recommendedName>
</protein>
<name>A0ABR1UYI1_9PEZI</name>
<gene>
    <name evidence="1" type="ORF">PG996_008643</name>
</gene>
<evidence type="ECO:0000313" key="2">
    <source>
        <dbReference type="Proteomes" id="UP001446871"/>
    </source>
</evidence>
<proteinExistence type="predicted"/>
<accession>A0ABR1UYI1</accession>
<sequence>MAGLSTKPSLDNLPAEVLHLILREFCQHCRGERMGCAPDFYFDRDADQPGGLCDHCQYGITHLRHTSMPTCPAHALRYDRYRQDKKALWSLSLVSKTLRGPAQSVMYHLYVSNGNWSQVFPFAETITSAPPLLRCIRPLFCGRAGHITPSLVWPSFLHVPSALNLGVYRPRIYMHGSELMEYCELSRTSLIANFLVLLSLLEEVSLHEESGFYNDEDYIPSALQQIEKLALKSLEVTANAEDRSYRLVSSGLSRLARRILELSTDL</sequence>
<dbReference type="EMBL" id="JAQQWM010000005">
    <property type="protein sequence ID" value="KAK8063991.1"/>
    <property type="molecule type" value="Genomic_DNA"/>
</dbReference>
<reference evidence="1 2" key="1">
    <citation type="submission" date="2023-01" db="EMBL/GenBank/DDBJ databases">
        <title>Analysis of 21 Apiospora genomes using comparative genomics revels a genus with tremendous synthesis potential of carbohydrate active enzymes and secondary metabolites.</title>
        <authorList>
            <person name="Sorensen T."/>
        </authorList>
    </citation>
    <scope>NUCLEOTIDE SEQUENCE [LARGE SCALE GENOMIC DNA]</scope>
    <source>
        <strain evidence="1 2">CBS 83171</strain>
    </source>
</reference>
<evidence type="ECO:0008006" key="3">
    <source>
        <dbReference type="Google" id="ProtNLM"/>
    </source>
</evidence>